<organism evidence="2 3">
    <name type="scientific">Exidia glandulosa HHB12029</name>
    <dbReference type="NCBI Taxonomy" id="1314781"/>
    <lineage>
        <taxon>Eukaryota</taxon>
        <taxon>Fungi</taxon>
        <taxon>Dikarya</taxon>
        <taxon>Basidiomycota</taxon>
        <taxon>Agaricomycotina</taxon>
        <taxon>Agaricomycetes</taxon>
        <taxon>Auriculariales</taxon>
        <taxon>Exidiaceae</taxon>
        <taxon>Exidia</taxon>
    </lineage>
</organism>
<dbReference type="SUPFAM" id="SSF52777">
    <property type="entry name" value="CoA-dependent acyltransferases"/>
    <property type="match status" value="1"/>
</dbReference>
<dbReference type="InParanoid" id="A0A165NS91"/>
<protein>
    <submittedName>
        <fullName evidence="2">Uncharacterized protein</fullName>
    </submittedName>
</protein>
<dbReference type="InterPro" id="IPR050317">
    <property type="entry name" value="Plant_Fungal_Acyltransferase"/>
</dbReference>
<keyword evidence="1" id="KW-0808">Transferase</keyword>
<sequence length="475" mass="51995">MSTQEFSSEFIQALEPTALHDREHFRLRDTDLYLPFPVDAAIIVPGAVDAERLKAALVRALSIFPLYGGRIEKRDGHWIVRLVNTNGALFDVVDSNEEKPPVAPNSPVILSPFNLSKRNDHWSLYSGSSDEPLLRLTLIRGAQGRWSAVVFWMSHVIGDGEGVRAFMRTVSRYYEGLEPLDEDVPCYDYPAMDVLPAEELQKVVQPWLTHTAPLPSQGPTTATVGSLTATPPSLRVVLRLTAEQLAQLRSGVLAQGPDEALASDERISTQDCIVAAVASAISKTYEAQGLPGVTRIDTIVNYRGVGPVPRTAANNALIQAVADTNFDSILTTALAVRRSLLRCRSYTFATGCIALHAFKLAAAANSVPPRSLDFSPGPQSMTVNSTRPFDWTGAHFGFAGKASFYHTMSNKPRFVKIFTPNPTLLADGQWRENRGGAEVVFHLEAELRETFPGIFRGVVAQLGVKEEIEFANPRA</sequence>
<proteinExistence type="predicted"/>
<evidence type="ECO:0000256" key="1">
    <source>
        <dbReference type="ARBA" id="ARBA00022679"/>
    </source>
</evidence>
<accession>A0A165NS91</accession>
<keyword evidence="3" id="KW-1185">Reference proteome</keyword>
<dbReference type="EMBL" id="KV425896">
    <property type="protein sequence ID" value="KZW01149.1"/>
    <property type="molecule type" value="Genomic_DNA"/>
</dbReference>
<dbReference type="AlphaFoldDB" id="A0A165NS91"/>
<dbReference type="PANTHER" id="PTHR31642:SF310">
    <property type="entry name" value="FATTY ALCOHOL:CAFFEOYL-COA ACYLTRANSFERASE"/>
    <property type="match status" value="1"/>
</dbReference>
<dbReference type="PANTHER" id="PTHR31642">
    <property type="entry name" value="TRICHOTHECENE 3-O-ACETYLTRANSFERASE"/>
    <property type="match status" value="1"/>
</dbReference>
<name>A0A165NS91_EXIGL</name>
<evidence type="ECO:0000313" key="3">
    <source>
        <dbReference type="Proteomes" id="UP000077266"/>
    </source>
</evidence>
<dbReference type="GO" id="GO:0016747">
    <property type="term" value="F:acyltransferase activity, transferring groups other than amino-acyl groups"/>
    <property type="evidence" value="ECO:0007669"/>
    <property type="project" value="TreeGrafter"/>
</dbReference>
<dbReference type="Proteomes" id="UP000077266">
    <property type="component" value="Unassembled WGS sequence"/>
</dbReference>
<reference evidence="2 3" key="1">
    <citation type="journal article" date="2016" name="Mol. Biol. Evol.">
        <title>Comparative Genomics of Early-Diverging Mushroom-Forming Fungi Provides Insights into the Origins of Lignocellulose Decay Capabilities.</title>
        <authorList>
            <person name="Nagy L.G."/>
            <person name="Riley R."/>
            <person name="Tritt A."/>
            <person name="Adam C."/>
            <person name="Daum C."/>
            <person name="Floudas D."/>
            <person name="Sun H."/>
            <person name="Yadav J.S."/>
            <person name="Pangilinan J."/>
            <person name="Larsson K.H."/>
            <person name="Matsuura K."/>
            <person name="Barry K."/>
            <person name="Labutti K."/>
            <person name="Kuo R."/>
            <person name="Ohm R.A."/>
            <person name="Bhattacharya S.S."/>
            <person name="Shirouzu T."/>
            <person name="Yoshinaga Y."/>
            <person name="Martin F.M."/>
            <person name="Grigoriev I.V."/>
            <person name="Hibbett D.S."/>
        </authorList>
    </citation>
    <scope>NUCLEOTIDE SEQUENCE [LARGE SCALE GENOMIC DNA]</scope>
    <source>
        <strain evidence="2 3">HHB12029</strain>
    </source>
</reference>
<dbReference type="Gene3D" id="3.30.559.10">
    <property type="entry name" value="Chloramphenicol acetyltransferase-like domain"/>
    <property type="match status" value="2"/>
</dbReference>
<dbReference type="OrthoDB" id="1862401at2759"/>
<gene>
    <name evidence="2" type="ORF">EXIGLDRAFT_719520</name>
</gene>
<dbReference type="InterPro" id="IPR023213">
    <property type="entry name" value="CAT-like_dom_sf"/>
</dbReference>
<evidence type="ECO:0000313" key="2">
    <source>
        <dbReference type="EMBL" id="KZW01149.1"/>
    </source>
</evidence>